<accession>A0A7J5S279</accession>
<evidence type="ECO:0000313" key="2">
    <source>
        <dbReference type="Proteomes" id="UP000470952"/>
    </source>
</evidence>
<gene>
    <name evidence="1" type="ORF">GAZ76_19950</name>
</gene>
<dbReference type="EMBL" id="WDAG01000031">
    <property type="protein sequence ID" value="KAB6656072.1"/>
    <property type="molecule type" value="Genomic_DNA"/>
</dbReference>
<name>A0A7J5S279_PHOVU</name>
<comment type="caution">
    <text evidence="1">The sequence shown here is derived from an EMBL/GenBank/DDBJ whole genome shotgun (WGS) entry which is preliminary data.</text>
</comment>
<organism evidence="1 2">
    <name type="scientific">Phocaeicola vulgatus</name>
    <name type="common">Bacteroides vulgatus</name>
    <dbReference type="NCBI Taxonomy" id="821"/>
    <lineage>
        <taxon>Bacteria</taxon>
        <taxon>Pseudomonadati</taxon>
        <taxon>Bacteroidota</taxon>
        <taxon>Bacteroidia</taxon>
        <taxon>Bacteroidales</taxon>
        <taxon>Bacteroidaceae</taxon>
        <taxon>Phocaeicola</taxon>
    </lineage>
</organism>
<proteinExistence type="predicted"/>
<dbReference type="Proteomes" id="UP000470952">
    <property type="component" value="Unassembled WGS sequence"/>
</dbReference>
<reference evidence="1 2" key="1">
    <citation type="journal article" date="2019" name="Nat. Med.">
        <title>A library of human gut bacterial isolates paired with longitudinal multiomics data enables mechanistic microbiome research.</title>
        <authorList>
            <person name="Poyet M."/>
            <person name="Groussin M."/>
            <person name="Gibbons S.M."/>
            <person name="Avila-Pacheco J."/>
            <person name="Jiang X."/>
            <person name="Kearney S.M."/>
            <person name="Perrotta A.R."/>
            <person name="Berdy B."/>
            <person name="Zhao S."/>
            <person name="Lieberman T.D."/>
            <person name="Swanson P.K."/>
            <person name="Smith M."/>
            <person name="Roesemann S."/>
            <person name="Alexander J.E."/>
            <person name="Rich S.A."/>
            <person name="Livny J."/>
            <person name="Vlamakis H."/>
            <person name="Clish C."/>
            <person name="Bullock K."/>
            <person name="Deik A."/>
            <person name="Scott J."/>
            <person name="Pierce K.A."/>
            <person name="Xavier R.J."/>
            <person name="Alm E.J."/>
        </authorList>
    </citation>
    <scope>NUCLEOTIDE SEQUENCE [LARGE SCALE GENOMIC DNA]</scope>
    <source>
        <strain evidence="1 2">BIOML-A93</strain>
    </source>
</reference>
<evidence type="ECO:0000313" key="1">
    <source>
        <dbReference type="EMBL" id="KAB6656072.1"/>
    </source>
</evidence>
<sequence>MGKINDMPNYVKEYISIEEFLILQQWKVPYTGFIKGVGYTYPQYDAVEFPLDWSIPNWTFGNYISHPLAIQIIDTSPEAVFQSMNYSEQDILDCIKKENGNKTITFTIGNESITVPSDNYQTRIKIDDFDCSVRIGIKDNITGNLILKRIPFSKIREELQKRYSKKHKDFGDRITKDLIIDTSISCIDASADWAYNIMLDRGKYMPYNSRTITGKRVRLKKTGDIVIRSKWWNFTTNAKYLNYLRISGKFIGITGNVISISNAIKNVEENPNTKTVTSLITKTAIIGLGFIPVYGWAIAIVAGVADGLYGDTFYDYVDDLVNE</sequence>
<dbReference type="AlphaFoldDB" id="A0A7J5S279"/>
<protein>
    <submittedName>
        <fullName evidence="1">Uncharacterized protein</fullName>
    </submittedName>
</protein>